<dbReference type="InterPro" id="IPR021283">
    <property type="entry name" value="Phage_Wedge1"/>
</dbReference>
<evidence type="ECO:0000313" key="2">
    <source>
        <dbReference type="Proteomes" id="UP000010290"/>
    </source>
</evidence>
<sequence length="213" mass="24209">MEKLEQTYLSQYANSPILTEILSQCNETIDPREDINQFYRMVFNIQTAQGFGLDIWARIVGVNRALSIPNPNENYFGFSETDKYLPFNQAPFYGGGEGESTFQMDDTTFRNAILTKAYSNILYATAPNINAFLKVAFKTTRAYYLITGHMAATYVFENRLSEIDKNLIYHQNILPRPSGVGISIQELKLGDFFGFYGSGYQPFNQAPFKGDTQ</sequence>
<dbReference type="PATRIC" id="fig|1141660.3.peg.2153"/>
<dbReference type="HOGENOM" id="CLU_114931_0_0_6"/>
<dbReference type="EMBL" id="AKKN01000009">
    <property type="protein sequence ID" value="EKT56417.1"/>
    <property type="molecule type" value="Genomic_DNA"/>
</dbReference>
<name>K8WG26_9GAMM</name>
<keyword evidence="2" id="KW-1185">Reference proteome</keyword>
<dbReference type="Proteomes" id="UP000010290">
    <property type="component" value="Chromosome"/>
</dbReference>
<protein>
    <recommendedName>
        <fullName evidence="3">DUF2612 domain-containing protein</fullName>
    </recommendedName>
</protein>
<accession>K8WG26</accession>
<comment type="caution">
    <text evidence="1">The sequence shown here is derived from an EMBL/GenBank/DDBJ whole genome shotgun (WGS) entry which is preliminary data.</text>
</comment>
<evidence type="ECO:0008006" key="3">
    <source>
        <dbReference type="Google" id="ProtNLM"/>
    </source>
</evidence>
<dbReference type="RefSeq" id="WP_008915960.1">
    <property type="nucleotide sequence ID" value="NZ_CM001773.1"/>
</dbReference>
<proteinExistence type="predicted"/>
<dbReference type="Pfam" id="PF11041">
    <property type="entry name" value="Phage_Wedge1"/>
    <property type="match status" value="1"/>
</dbReference>
<organism evidence="1 2">
    <name type="scientific">Providencia sneebia DSM 19967</name>
    <dbReference type="NCBI Taxonomy" id="1141660"/>
    <lineage>
        <taxon>Bacteria</taxon>
        <taxon>Pseudomonadati</taxon>
        <taxon>Pseudomonadota</taxon>
        <taxon>Gammaproteobacteria</taxon>
        <taxon>Enterobacterales</taxon>
        <taxon>Morganellaceae</taxon>
        <taxon>Providencia</taxon>
    </lineage>
</organism>
<evidence type="ECO:0000313" key="1">
    <source>
        <dbReference type="EMBL" id="EKT56417.1"/>
    </source>
</evidence>
<reference evidence="1 2" key="1">
    <citation type="journal article" date="2012" name="BMC Genomics">
        <title>Comparative genomics of bacteria in the genus Providencia isolated from wild Drosophila melanogaster.</title>
        <authorList>
            <person name="Galac M.R."/>
            <person name="Lazzaro B.P."/>
        </authorList>
    </citation>
    <scope>NUCLEOTIDE SEQUENCE [LARGE SCALE GENOMIC DNA]</scope>
    <source>
        <strain evidence="1 2">DSM 19967</strain>
    </source>
</reference>
<dbReference type="AlphaFoldDB" id="K8WG26"/>
<dbReference type="OrthoDB" id="8158189at2"/>
<gene>
    <name evidence="1" type="ORF">OO7_10777</name>
</gene>